<dbReference type="Proteomes" id="UP000176854">
    <property type="component" value="Unassembled WGS sequence"/>
</dbReference>
<comment type="caution">
    <text evidence="2">The sequence shown here is derived from an EMBL/GenBank/DDBJ whole genome shotgun (WGS) entry which is preliminary data.</text>
</comment>
<reference evidence="2 3" key="1">
    <citation type="journal article" date="2016" name="Nat. Commun.">
        <title>Thousands of microbial genomes shed light on interconnected biogeochemical processes in an aquifer system.</title>
        <authorList>
            <person name="Anantharaman K."/>
            <person name="Brown C.T."/>
            <person name="Hug L.A."/>
            <person name="Sharon I."/>
            <person name="Castelle C.J."/>
            <person name="Probst A.J."/>
            <person name="Thomas B.C."/>
            <person name="Singh A."/>
            <person name="Wilkins M.J."/>
            <person name="Karaoz U."/>
            <person name="Brodie E.L."/>
            <person name="Williams K.H."/>
            <person name="Hubbard S.S."/>
            <person name="Banfield J.F."/>
        </authorList>
    </citation>
    <scope>NUCLEOTIDE SEQUENCE [LARGE SCALE GENOMIC DNA]</scope>
</reference>
<gene>
    <name evidence="2" type="ORF">A2154_03075</name>
</gene>
<dbReference type="Pfam" id="PF13847">
    <property type="entry name" value="Methyltransf_31"/>
    <property type="match status" value="1"/>
</dbReference>
<dbReference type="AlphaFoldDB" id="A0A1F5ZAZ3"/>
<dbReference type="PANTHER" id="PTHR43861">
    <property type="entry name" value="TRANS-ACONITATE 2-METHYLTRANSFERASE-RELATED"/>
    <property type="match status" value="1"/>
</dbReference>
<dbReference type="InterPro" id="IPR029063">
    <property type="entry name" value="SAM-dependent_MTases_sf"/>
</dbReference>
<dbReference type="EMBL" id="MFJC01000018">
    <property type="protein sequence ID" value="OGG09620.1"/>
    <property type="molecule type" value="Genomic_DNA"/>
</dbReference>
<name>A0A1F5ZAZ3_9BACT</name>
<evidence type="ECO:0000313" key="2">
    <source>
        <dbReference type="EMBL" id="OGG09620.1"/>
    </source>
</evidence>
<keyword evidence="2" id="KW-0808">Transferase</keyword>
<keyword evidence="2" id="KW-0489">Methyltransferase</keyword>
<dbReference type="GO" id="GO:0008168">
    <property type="term" value="F:methyltransferase activity"/>
    <property type="evidence" value="ECO:0007669"/>
    <property type="project" value="UniProtKB-KW"/>
</dbReference>
<sequence>MGKLRNFVTPLHKKTKRDYVARMMDEKIKCMIVAKRYGKEYWDGDRRYGYGGYRYIPGYWKSVAQKLIKTYKLTNSPKTKILDVGCGKAFLLYEINLLIPKAKIVGFDISKYGIAHAQKDIRNRLFIHRAQDKYPYKNKEFDLVISITTLHNLKAPDLSKALSEIERVGKYKYVVIESYRDEAELFNLECWALTCESFSRPDEWQWTFKSSGYTGDYEFIYFD</sequence>
<dbReference type="Gene3D" id="3.40.50.150">
    <property type="entry name" value="Vaccinia Virus protein VP39"/>
    <property type="match status" value="1"/>
</dbReference>
<protein>
    <submittedName>
        <fullName evidence="2">SAM-dependent methyltransferase</fullName>
    </submittedName>
</protein>
<dbReference type="STRING" id="1798373.A2154_03075"/>
<organism evidence="2 3">
    <name type="scientific">Candidatus Gottesmanbacteria bacterium RBG_16_43_7</name>
    <dbReference type="NCBI Taxonomy" id="1798373"/>
    <lineage>
        <taxon>Bacteria</taxon>
        <taxon>Candidatus Gottesmaniibacteriota</taxon>
    </lineage>
</organism>
<evidence type="ECO:0000259" key="1">
    <source>
        <dbReference type="Pfam" id="PF13847"/>
    </source>
</evidence>
<dbReference type="GO" id="GO:0032259">
    <property type="term" value="P:methylation"/>
    <property type="evidence" value="ECO:0007669"/>
    <property type="project" value="UniProtKB-KW"/>
</dbReference>
<proteinExistence type="predicted"/>
<feature type="domain" description="Methyltransferase" evidence="1">
    <location>
        <begin position="76"/>
        <end position="207"/>
    </location>
</feature>
<accession>A0A1F5ZAZ3</accession>
<dbReference type="CDD" id="cd02440">
    <property type="entry name" value="AdoMet_MTases"/>
    <property type="match status" value="1"/>
</dbReference>
<dbReference type="InterPro" id="IPR025714">
    <property type="entry name" value="Methyltranfer_dom"/>
</dbReference>
<evidence type="ECO:0000313" key="3">
    <source>
        <dbReference type="Proteomes" id="UP000176854"/>
    </source>
</evidence>
<dbReference type="SUPFAM" id="SSF53335">
    <property type="entry name" value="S-adenosyl-L-methionine-dependent methyltransferases"/>
    <property type="match status" value="1"/>
</dbReference>